<dbReference type="EMBL" id="BAVS01000031">
    <property type="protein sequence ID" value="GAE94792.1"/>
    <property type="molecule type" value="Genomic_DNA"/>
</dbReference>
<gene>
    <name evidence="3" type="ORF">JCM21714_3982</name>
</gene>
<dbReference type="SUPFAM" id="SSF50630">
    <property type="entry name" value="Acid proteases"/>
    <property type="match status" value="1"/>
</dbReference>
<organism evidence="3 4">
    <name type="scientific">Gracilibacillus boraciitolerans JCM 21714</name>
    <dbReference type="NCBI Taxonomy" id="1298598"/>
    <lineage>
        <taxon>Bacteria</taxon>
        <taxon>Bacillati</taxon>
        <taxon>Bacillota</taxon>
        <taxon>Bacilli</taxon>
        <taxon>Bacillales</taxon>
        <taxon>Bacillaceae</taxon>
        <taxon>Gracilibacillus</taxon>
    </lineage>
</organism>
<dbReference type="AlphaFoldDB" id="W4VNK2"/>
<name>W4VNK2_9BACI</name>
<proteinExistence type="predicted"/>
<dbReference type="InterPro" id="IPR001995">
    <property type="entry name" value="Peptidase_A2_cat"/>
</dbReference>
<dbReference type="eggNOG" id="COG3577">
    <property type="taxonomic scope" value="Bacteria"/>
</dbReference>
<dbReference type="Proteomes" id="UP000019102">
    <property type="component" value="Unassembled WGS sequence"/>
</dbReference>
<evidence type="ECO:0000313" key="3">
    <source>
        <dbReference type="EMBL" id="GAE94792.1"/>
    </source>
</evidence>
<dbReference type="STRING" id="1298598.JCM21714_3982"/>
<evidence type="ECO:0000256" key="1">
    <source>
        <dbReference type="ARBA" id="ARBA00022801"/>
    </source>
</evidence>
<protein>
    <recommendedName>
        <fullName evidence="2">Peptidase A2 domain-containing protein</fullName>
    </recommendedName>
</protein>
<dbReference type="GO" id="GO:0006508">
    <property type="term" value="P:proteolysis"/>
    <property type="evidence" value="ECO:0007669"/>
    <property type="project" value="InterPro"/>
</dbReference>
<dbReference type="OrthoDB" id="2735601at2"/>
<dbReference type="GO" id="GO:0004190">
    <property type="term" value="F:aspartic-type endopeptidase activity"/>
    <property type="evidence" value="ECO:0007669"/>
    <property type="project" value="InterPro"/>
</dbReference>
<reference evidence="3 4" key="1">
    <citation type="journal article" date="2014" name="Genome Announc.">
        <title>Draft Genome Sequence of the Boron-Tolerant and Moderately Halotolerant Bacterium Gracilibacillus boraciitolerans JCM 21714T.</title>
        <authorList>
            <person name="Ahmed I."/>
            <person name="Oshima K."/>
            <person name="Suda W."/>
            <person name="Kitamura K."/>
            <person name="Iida T."/>
            <person name="Ohmori Y."/>
            <person name="Fujiwara T."/>
            <person name="Hattori M."/>
            <person name="Ohkuma M."/>
        </authorList>
    </citation>
    <scope>NUCLEOTIDE SEQUENCE [LARGE SCALE GENOMIC DNA]</scope>
    <source>
        <strain evidence="3 4">JCM 21714</strain>
    </source>
</reference>
<keyword evidence="4" id="KW-1185">Reference proteome</keyword>
<evidence type="ECO:0000259" key="2">
    <source>
        <dbReference type="PROSITE" id="PS50175"/>
    </source>
</evidence>
<comment type="caution">
    <text evidence="3">The sequence shown here is derived from an EMBL/GenBank/DDBJ whole genome shotgun (WGS) entry which is preliminary data.</text>
</comment>
<keyword evidence="1" id="KW-0378">Hydrolase</keyword>
<dbReference type="PROSITE" id="PS50175">
    <property type="entry name" value="ASP_PROT_RETROV"/>
    <property type="match status" value="1"/>
</dbReference>
<dbReference type="RefSeq" id="WP_052000767.1">
    <property type="nucleotide sequence ID" value="NZ_BAVS01000031.1"/>
</dbReference>
<evidence type="ECO:0000313" key="4">
    <source>
        <dbReference type="Proteomes" id="UP000019102"/>
    </source>
</evidence>
<accession>W4VNK2</accession>
<dbReference type="Pfam" id="PF13975">
    <property type="entry name" value="gag-asp_proteas"/>
    <property type="match status" value="1"/>
</dbReference>
<sequence>MKKLIIEEGLLLTDMELTFKGKLLHLQRVLIDTGSGNTVVSTDLAELIGIVAEENDMIYRITGVGGSEFVYSKTVDSVRIGVMQTEDFALEVGAMNYGFDLDDIIGLDLLQQLKVIINIDELTIQSNN</sequence>
<dbReference type="InterPro" id="IPR021109">
    <property type="entry name" value="Peptidase_aspartic_dom_sf"/>
</dbReference>
<dbReference type="Gene3D" id="2.40.70.10">
    <property type="entry name" value="Acid Proteases"/>
    <property type="match status" value="1"/>
</dbReference>
<feature type="domain" description="Peptidase A2" evidence="2">
    <location>
        <begin position="27"/>
        <end position="66"/>
    </location>
</feature>